<organism evidence="8 9">
    <name type="scientific">Nematostella vectensis</name>
    <name type="common">Starlet sea anemone</name>
    <dbReference type="NCBI Taxonomy" id="45351"/>
    <lineage>
        <taxon>Eukaryota</taxon>
        <taxon>Metazoa</taxon>
        <taxon>Cnidaria</taxon>
        <taxon>Anthozoa</taxon>
        <taxon>Hexacorallia</taxon>
        <taxon>Actiniaria</taxon>
        <taxon>Edwardsiidae</taxon>
        <taxon>Nematostella</taxon>
    </lineage>
</organism>
<name>A7S8Z1_NEMVE</name>
<dbReference type="SMART" id="SM00450">
    <property type="entry name" value="RHOD"/>
    <property type="match status" value="1"/>
</dbReference>
<evidence type="ECO:0000256" key="5">
    <source>
        <dbReference type="ARBA" id="ARBA00023306"/>
    </source>
</evidence>
<comment type="function">
    <text evidence="6">Tyrosine protein phosphatase which functions as a dosage-dependent inducer of mitotic progression.</text>
</comment>
<comment type="similarity">
    <text evidence="1 6">Belongs to the MPI phosphatase family.</text>
</comment>
<proteinExistence type="inferred from homology"/>
<dbReference type="Pfam" id="PF00581">
    <property type="entry name" value="Rhodanese"/>
    <property type="match status" value="1"/>
</dbReference>
<dbReference type="GO" id="GO:0051301">
    <property type="term" value="P:cell division"/>
    <property type="evidence" value="ECO:0007669"/>
    <property type="project" value="UniProtKB-UniRule"/>
</dbReference>
<keyword evidence="5 6" id="KW-0131">Cell cycle</keyword>
<dbReference type="STRING" id="45351.A7S8Z1"/>
<evidence type="ECO:0000313" key="8">
    <source>
        <dbReference type="EMBL" id="EDO39841.1"/>
    </source>
</evidence>
<evidence type="ECO:0000256" key="6">
    <source>
        <dbReference type="RuleBase" id="RU368028"/>
    </source>
</evidence>
<keyword evidence="6" id="KW-0498">Mitosis</keyword>
<evidence type="ECO:0000256" key="3">
    <source>
        <dbReference type="ARBA" id="ARBA00022801"/>
    </source>
</evidence>
<dbReference type="InterPro" id="IPR001763">
    <property type="entry name" value="Rhodanese-like_dom"/>
</dbReference>
<dbReference type="InterPro" id="IPR036873">
    <property type="entry name" value="Rhodanese-like_dom_sf"/>
</dbReference>
<dbReference type="GO" id="GO:0005634">
    <property type="term" value="C:nucleus"/>
    <property type="evidence" value="ECO:0000318"/>
    <property type="project" value="GO_Central"/>
</dbReference>
<dbReference type="GO" id="GO:0005737">
    <property type="term" value="C:cytoplasm"/>
    <property type="evidence" value="ECO:0000318"/>
    <property type="project" value="GO_Central"/>
</dbReference>
<evidence type="ECO:0000259" key="7">
    <source>
        <dbReference type="PROSITE" id="PS50206"/>
    </source>
</evidence>
<dbReference type="GO" id="GO:0110032">
    <property type="term" value="P:positive regulation of G2/MI transition of meiotic cell cycle"/>
    <property type="evidence" value="ECO:0000318"/>
    <property type="project" value="GO_Central"/>
</dbReference>
<dbReference type="GO" id="GO:0009794">
    <property type="term" value="P:regulation of mitotic cell cycle, embryonic"/>
    <property type="evidence" value="ECO:0007669"/>
    <property type="project" value="UniProtKB-ARBA"/>
</dbReference>
<dbReference type="PANTHER" id="PTHR10828">
    <property type="entry name" value="M-PHASE INDUCER PHOSPHATASE DUAL SPECIFICITY PHOSPHATASE CDC25"/>
    <property type="match status" value="1"/>
</dbReference>
<evidence type="ECO:0000313" key="9">
    <source>
        <dbReference type="Proteomes" id="UP000001593"/>
    </source>
</evidence>
<dbReference type="InParanoid" id="A7S8Z1"/>
<keyword evidence="3 6" id="KW-0378">Hydrolase</keyword>
<dbReference type="FunFam" id="3.40.250.10:FF:000036">
    <property type="entry name" value="M-phase inducer phosphatase"/>
    <property type="match status" value="1"/>
</dbReference>
<dbReference type="GO" id="GO:0010971">
    <property type="term" value="P:positive regulation of G2/M transition of mitotic cell cycle"/>
    <property type="evidence" value="ECO:0000318"/>
    <property type="project" value="GO_Central"/>
</dbReference>
<dbReference type="KEGG" id="nve:5511488"/>
<evidence type="ECO:0000256" key="1">
    <source>
        <dbReference type="ARBA" id="ARBA00011065"/>
    </source>
</evidence>
<dbReference type="PRINTS" id="PR00716">
    <property type="entry name" value="MPIPHPHTASE"/>
</dbReference>
<dbReference type="OMA" id="GHCEMAD"/>
<dbReference type="PROSITE" id="PS50206">
    <property type="entry name" value="RHODANESE_3"/>
    <property type="match status" value="1"/>
</dbReference>
<comment type="catalytic activity">
    <reaction evidence="6">
        <text>O-phospho-L-tyrosyl-[protein] + H2O = L-tyrosyl-[protein] + phosphate</text>
        <dbReference type="Rhea" id="RHEA:10684"/>
        <dbReference type="Rhea" id="RHEA-COMP:10136"/>
        <dbReference type="Rhea" id="RHEA-COMP:20101"/>
        <dbReference type="ChEBI" id="CHEBI:15377"/>
        <dbReference type="ChEBI" id="CHEBI:43474"/>
        <dbReference type="ChEBI" id="CHEBI:46858"/>
        <dbReference type="ChEBI" id="CHEBI:61978"/>
        <dbReference type="EC" id="3.1.3.48"/>
    </reaction>
</comment>
<dbReference type="SUPFAM" id="SSF52821">
    <property type="entry name" value="Rhodanese/Cell cycle control phosphatase"/>
    <property type="match status" value="1"/>
</dbReference>
<accession>A7S8Z1</accession>
<dbReference type="GO" id="GO:0000086">
    <property type="term" value="P:G2/M transition of mitotic cell cycle"/>
    <property type="evidence" value="ECO:0000318"/>
    <property type="project" value="GO_Central"/>
</dbReference>
<sequence>MWYLSIAESNRNLIGDFSKTYVLPSITGQHEDLKCISPETVTKLINGDYKDEIDEYYIIDCRYPFEFDGGHVKGAINIYTKDEMLKQFIDTPKCKEGKRVVVIFHCEFSSKRGPDMCRFLRNRDRDIHRPSYPSLFYPELYLLDGGYKNFFNTCKEHCEPQNYVLMLDENYSNDLKLFSKRSKSW</sequence>
<dbReference type="EC" id="3.1.3.48" evidence="6"/>
<dbReference type="HOGENOM" id="CLU_014464_1_1_1"/>
<dbReference type="InterPro" id="IPR000751">
    <property type="entry name" value="MPI_Phosphatase"/>
</dbReference>
<reference evidence="8 9" key="1">
    <citation type="journal article" date="2007" name="Science">
        <title>Sea anemone genome reveals ancestral eumetazoan gene repertoire and genomic organization.</title>
        <authorList>
            <person name="Putnam N.H."/>
            <person name="Srivastava M."/>
            <person name="Hellsten U."/>
            <person name="Dirks B."/>
            <person name="Chapman J."/>
            <person name="Salamov A."/>
            <person name="Terry A."/>
            <person name="Shapiro H."/>
            <person name="Lindquist E."/>
            <person name="Kapitonov V.V."/>
            <person name="Jurka J."/>
            <person name="Genikhovich G."/>
            <person name="Grigoriev I.V."/>
            <person name="Lucas S.M."/>
            <person name="Steele R.E."/>
            <person name="Finnerty J.R."/>
            <person name="Technau U."/>
            <person name="Martindale M.Q."/>
            <person name="Rokhsar D.S."/>
        </authorList>
    </citation>
    <scope>NUCLEOTIDE SEQUENCE [LARGE SCALE GENOMIC DNA]</scope>
    <source>
        <strain evidence="9">CH2 X CH6</strain>
    </source>
</reference>
<protein>
    <recommendedName>
        <fullName evidence="6">M-phase inducer phosphatase</fullName>
        <ecNumber evidence="6">3.1.3.48</ecNumber>
    </recommendedName>
</protein>
<keyword evidence="9" id="KW-1185">Reference proteome</keyword>
<evidence type="ECO:0000256" key="4">
    <source>
        <dbReference type="ARBA" id="ARBA00022912"/>
    </source>
</evidence>
<dbReference type="EMBL" id="DS469600">
    <property type="protein sequence ID" value="EDO39841.1"/>
    <property type="molecule type" value="Genomic_DNA"/>
</dbReference>
<feature type="non-terminal residue" evidence="8">
    <location>
        <position position="1"/>
    </location>
</feature>
<evidence type="ECO:0000256" key="2">
    <source>
        <dbReference type="ARBA" id="ARBA00022618"/>
    </source>
</evidence>
<keyword evidence="2 6" id="KW-0132">Cell division</keyword>
<dbReference type="GO" id="GO:0032502">
    <property type="term" value="P:developmental process"/>
    <property type="evidence" value="ECO:0007669"/>
    <property type="project" value="UniProtKB-ARBA"/>
</dbReference>
<keyword evidence="4 6" id="KW-0904">Protein phosphatase</keyword>
<dbReference type="GO" id="GO:0004725">
    <property type="term" value="F:protein tyrosine phosphatase activity"/>
    <property type="evidence" value="ECO:0000318"/>
    <property type="project" value="GO_Central"/>
</dbReference>
<dbReference type="CDD" id="cd01530">
    <property type="entry name" value="Cdc25"/>
    <property type="match status" value="1"/>
</dbReference>
<dbReference type="Proteomes" id="UP000001593">
    <property type="component" value="Unassembled WGS sequence"/>
</dbReference>
<dbReference type="Gene3D" id="3.40.250.10">
    <property type="entry name" value="Rhodanese-like domain"/>
    <property type="match status" value="1"/>
</dbReference>
<feature type="domain" description="Rhodanese" evidence="7">
    <location>
        <begin position="52"/>
        <end position="159"/>
    </location>
</feature>
<dbReference type="eggNOG" id="KOG3772">
    <property type="taxonomic scope" value="Eukaryota"/>
</dbReference>
<dbReference type="AlphaFoldDB" id="A7S8Z1"/>
<dbReference type="PhylomeDB" id="A7S8Z1"/>
<dbReference type="PANTHER" id="PTHR10828:SF17">
    <property type="entry name" value="PROTEIN-TYROSINE-PHOSPHATASE"/>
    <property type="match status" value="1"/>
</dbReference>
<gene>
    <name evidence="8" type="ORF">NEMVEDRAFT_v1g109363</name>
</gene>